<keyword evidence="2" id="KW-1185">Reference proteome</keyword>
<dbReference type="RefSeq" id="YP_010797862.1">
    <property type="nucleotide sequence ID" value="NC_076246.1"/>
</dbReference>
<dbReference type="EMBL" id="MH370144">
    <property type="protein sequence ID" value="AYN45058.1"/>
    <property type="molecule type" value="Genomic_DNA"/>
</dbReference>
<gene>
    <name evidence="1" type="primary">se98</name>
    <name evidence="1" type="ORF">SENV_ORF98</name>
</gene>
<dbReference type="Proteomes" id="UP000676073">
    <property type="component" value="Segment"/>
</dbReference>
<reference evidence="1 2" key="1">
    <citation type="submission" date="2018-05" db="EMBL/GenBank/DDBJ databases">
        <title>The genome sequence of a novel Spodoptera exigua multiple nucleopolyhedrovirus, SeMNPV-QD, isolated from Qingdao, China.</title>
        <authorList>
            <person name="Chen Y."/>
            <person name="Qi B."/>
            <person name="Zheng G."/>
            <person name="Zhang Y."/>
            <person name="Li C."/>
        </authorList>
    </citation>
    <scope>NUCLEOTIDE SEQUENCE [LARGE SCALE GENOMIC DNA]</scope>
    <source>
        <strain evidence="1">SeMNPV-QD</strain>
    </source>
</reference>
<dbReference type="KEGG" id="vg:80535854"/>
<dbReference type="GeneID" id="80535854"/>
<sequence length="162" mass="19350">MELIKPFLKYSKLYRQTVDMCARRQIFNQWSFETGCHDNPTLSVEIRCVFCHQSSCGLFCTHCLFPLLCGADEEFITYCLSSICFYEIDTSENSHRTVYKQRLKMIWYEYERWGKVYEIVYSKCQQCNLDSSSIVGLKFIYFTDTMFCINCMFPLFKINFIE</sequence>
<protein>
    <submittedName>
        <fullName evidence="1">Se98</fullName>
    </submittedName>
</protein>
<name>A0A3G2JU26_9ABAC</name>
<dbReference type="InterPro" id="IPR020201">
    <property type="entry name" value="AcMNPV_Orf52"/>
</dbReference>
<organism evidence="1 2">
    <name type="scientific">Spodoptera exigua multiple nucleopolyhedrovirus</name>
    <dbReference type="NCBI Taxonomy" id="10454"/>
    <lineage>
        <taxon>Viruses</taxon>
        <taxon>Viruses incertae sedis</taxon>
        <taxon>Naldaviricetes</taxon>
        <taxon>Lefavirales</taxon>
        <taxon>Baculoviridae</taxon>
        <taxon>Alphabaculovirus</taxon>
    </lineage>
</organism>
<proteinExistence type="predicted"/>
<accession>A0A3G2JU26</accession>
<dbReference type="Pfam" id="PF11077">
    <property type="entry name" value="DUF2616"/>
    <property type="match status" value="1"/>
</dbReference>
<evidence type="ECO:0000313" key="1">
    <source>
        <dbReference type="EMBL" id="AYN45058.1"/>
    </source>
</evidence>
<evidence type="ECO:0000313" key="2">
    <source>
        <dbReference type="Proteomes" id="UP000676073"/>
    </source>
</evidence>